<reference evidence="1 2" key="1">
    <citation type="submission" date="2016-06" db="EMBL/GenBank/DDBJ databases">
        <title>Insight into the functional genes involving in sulfur oxidation in Pearl River water.</title>
        <authorList>
            <person name="Luo J."/>
            <person name="Tan X."/>
            <person name="Lin W."/>
        </authorList>
    </citation>
    <scope>NUCLEOTIDE SEQUENCE [LARGE SCALE GENOMIC DNA]</scope>
    <source>
        <strain evidence="1 2">LS2</strain>
    </source>
</reference>
<name>A0A191ZK41_9GAMM</name>
<organism evidence="1 2">
    <name type="scientific">Halothiobacillus diazotrophicus</name>
    <dbReference type="NCBI Taxonomy" id="1860122"/>
    <lineage>
        <taxon>Bacteria</taxon>
        <taxon>Pseudomonadati</taxon>
        <taxon>Pseudomonadota</taxon>
        <taxon>Gammaproteobacteria</taxon>
        <taxon>Chromatiales</taxon>
        <taxon>Halothiobacillaceae</taxon>
        <taxon>Halothiobacillus</taxon>
    </lineage>
</organism>
<dbReference type="KEGG" id="haz:A9404_01455"/>
<dbReference type="Proteomes" id="UP000078596">
    <property type="component" value="Chromosome"/>
</dbReference>
<dbReference type="EMBL" id="CP016027">
    <property type="protein sequence ID" value="ANJ68212.1"/>
    <property type="molecule type" value="Genomic_DNA"/>
</dbReference>
<dbReference type="AlphaFoldDB" id="A0A191ZK41"/>
<proteinExistence type="predicted"/>
<protein>
    <submittedName>
        <fullName evidence="1">Uncharacterized protein</fullName>
    </submittedName>
</protein>
<dbReference type="OrthoDB" id="5571427at2"/>
<accession>A0A191ZK41</accession>
<sequence>MTNDESQTFVIAEMNTARFMFRGAGRDRAAARAAVLRAWQTHRNVLLSLYPDRTDSIPDETQMEQHFTIYYQEYALDGGYRDGQRLI</sequence>
<dbReference type="STRING" id="1860122.A9404_01455"/>
<evidence type="ECO:0000313" key="1">
    <source>
        <dbReference type="EMBL" id="ANJ68212.1"/>
    </source>
</evidence>
<gene>
    <name evidence="1" type="ORF">A9404_01455</name>
</gene>
<evidence type="ECO:0000313" key="2">
    <source>
        <dbReference type="Proteomes" id="UP000078596"/>
    </source>
</evidence>
<keyword evidence="2" id="KW-1185">Reference proteome</keyword>